<protein>
    <submittedName>
        <fullName evidence="1">Uncharacterized protein</fullName>
    </submittedName>
</protein>
<gene>
    <name evidence="1" type="ORF">PQR01_10590</name>
</gene>
<dbReference type="Proteomes" id="UP001629235">
    <property type="component" value="Unassembled WGS sequence"/>
</dbReference>
<evidence type="ECO:0000313" key="2">
    <source>
        <dbReference type="Proteomes" id="UP001629235"/>
    </source>
</evidence>
<comment type="caution">
    <text evidence="1">The sequence shown here is derived from an EMBL/GenBank/DDBJ whole genome shotgun (WGS) entry which is preliminary data.</text>
</comment>
<sequence>MQSRLLEVEIATFIPQIENRGIDDVQIHVTDLAGWREIPALA</sequence>
<dbReference type="EMBL" id="JAQQDW010000015">
    <property type="protein sequence ID" value="MFM0103907.1"/>
    <property type="molecule type" value="Genomic_DNA"/>
</dbReference>
<evidence type="ECO:0000313" key="1">
    <source>
        <dbReference type="EMBL" id="MFM0103907.1"/>
    </source>
</evidence>
<proteinExistence type="predicted"/>
<name>A0ACC7N8V0_9BURK</name>
<keyword evidence="2" id="KW-1185">Reference proteome</keyword>
<reference evidence="1 2" key="1">
    <citation type="journal article" date="2024" name="Chem. Sci.">
        <title>Discovery of megapolipeptins by genome mining of a Burkholderiales bacteria collection.</title>
        <authorList>
            <person name="Paulo B.S."/>
            <person name="Recchia M.J.J."/>
            <person name="Lee S."/>
            <person name="Fergusson C.H."/>
            <person name="Romanowski S.B."/>
            <person name="Hernandez A."/>
            <person name="Krull N."/>
            <person name="Liu D.Y."/>
            <person name="Cavanagh H."/>
            <person name="Bos A."/>
            <person name="Gray C.A."/>
            <person name="Murphy B.T."/>
            <person name="Linington R.G."/>
            <person name="Eustaquio A.S."/>
        </authorList>
    </citation>
    <scope>NUCLEOTIDE SEQUENCE [LARGE SCALE GENOMIC DNA]</scope>
    <source>
        <strain evidence="1 2">RL18-126-BIB-B</strain>
    </source>
</reference>
<accession>A0ACC7N8V0</accession>
<organism evidence="1 2">
    <name type="scientific">Paraburkholderia rhynchosiae</name>
    <dbReference type="NCBI Taxonomy" id="487049"/>
    <lineage>
        <taxon>Bacteria</taxon>
        <taxon>Pseudomonadati</taxon>
        <taxon>Pseudomonadota</taxon>
        <taxon>Betaproteobacteria</taxon>
        <taxon>Burkholderiales</taxon>
        <taxon>Burkholderiaceae</taxon>
        <taxon>Paraburkholderia</taxon>
    </lineage>
</organism>